<evidence type="ECO:0000256" key="5">
    <source>
        <dbReference type="ARBA" id="ARBA00023284"/>
    </source>
</evidence>
<dbReference type="InterPro" id="IPR000397">
    <property type="entry name" value="Heat_shock_Hsp33"/>
</dbReference>
<proteinExistence type="inferred from homology"/>
<keyword evidence="1 6" id="KW-0963">Cytoplasm</keyword>
<evidence type="ECO:0000256" key="7">
    <source>
        <dbReference type="SAM" id="MobiDB-lite"/>
    </source>
</evidence>
<dbReference type="SUPFAM" id="SSF118352">
    <property type="entry name" value="HSP33 redox switch-like"/>
    <property type="match status" value="1"/>
</dbReference>
<feature type="disulfide bond" description="Redox-active" evidence="6">
    <location>
        <begin position="312"/>
        <end position="315"/>
    </location>
</feature>
<dbReference type="PANTHER" id="PTHR30111">
    <property type="entry name" value="33 KDA CHAPERONIN"/>
    <property type="match status" value="1"/>
</dbReference>
<dbReference type="SUPFAM" id="SSF64397">
    <property type="entry name" value="Hsp33 domain"/>
    <property type="match status" value="1"/>
</dbReference>
<keyword evidence="9" id="KW-1185">Reference proteome</keyword>
<organism evidence="8 9">
    <name type="scientific">Lacticaseibacillus pantheris DSM 15945 = JCM 12539 = NBRC 106106</name>
    <dbReference type="NCBI Taxonomy" id="1423783"/>
    <lineage>
        <taxon>Bacteria</taxon>
        <taxon>Bacillati</taxon>
        <taxon>Bacillota</taxon>
        <taxon>Bacilli</taxon>
        <taxon>Lactobacillales</taxon>
        <taxon>Lactobacillaceae</taxon>
        <taxon>Lacticaseibacillus</taxon>
    </lineage>
</organism>
<dbReference type="Gene3D" id="3.55.30.10">
    <property type="entry name" value="Hsp33 domain"/>
    <property type="match status" value="1"/>
</dbReference>
<dbReference type="InterPro" id="IPR016154">
    <property type="entry name" value="Heat_shock_Hsp33_C"/>
</dbReference>
<keyword evidence="8" id="KW-0346">Stress response</keyword>
<dbReference type="PATRIC" id="fig|1423783.4.peg.2214"/>
<evidence type="ECO:0000256" key="1">
    <source>
        <dbReference type="ARBA" id="ARBA00022490"/>
    </source>
</evidence>
<dbReference type="AlphaFoldDB" id="A0A0R1U3K9"/>
<dbReference type="GO" id="GO:0005737">
    <property type="term" value="C:cytoplasm"/>
    <property type="evidence" value="ECO:0007669"/>
    <property type="project" value="UniProtKB-SubCell"/>
</dbReference>
<dbReference type="GO" id="GO:0042026">
    <property type="term" value="P:protein refolding"/>
    <property type="evidence" value="ECO:0007669"/>
    <property type="project" value="TreeGrafter"/>
</dbReference>
<feature type="compositionally biased region" description="Polar residues" evidence="7">
    <location>
        <begin position="1"/>
        <end position="10"/>
    </location>
</feature>
<comment type="PTM">
    <text evidence="6">Under oxidizing conditions two disulfide bonds are formed involving the reactive cysteines. Under reducing conditions zinc is bound to the reactive cysteines and the protein is inactive.</text>
</comment>
<comment type="function">
    <text evidence="6">Redox regulated molecular chaperone. Protects both thermally unfolding and oxidatively damaged proteins from irreversible aggregation. Plays an important role in the bacterial defense system toward oxidative stress.</text>
</comment>
<sequence>MGTSRSTGTITPVRPATGTQHHQGTCVMLVSRKKQQGVIIMSDYLVRAVTADGMFRLFAVDATDTVSEAQRRHDTWSASSAALGRALIGTGLLSAAELKNDRDLMTVRIKGDGPAGSIVVDGTSHGTVRGYIQEPHVHLPLNVVGKIDVARAVGKRGVLAVTKYLDGGAPFTGQVPLTSGELGADFTYYLAKSEQIPASVGVSVFVNADNSIAVAGGFLVEALPGATDQALADLETNIKTLPLVSEMLKSGLTPEEILDRIVNGRKLMVLGQDDFAFKCNCSKERFGKALSTLKPTEIKAMIAENDGAETVCKFCGQHYQFSAAELTAMLP</sequence>
<keyword evidence="5 6" id="KW-0676">Redox-active center</keyword>
<dbReference type="GO" id="GO:0044183">
    <property type="term" value="F:protein folding chaperone"/>
    <property type="evidence" value="ECO:0007669"/>
    <property type="project" value="TreeGrafter"/>
</dbReference>
<evidence type="ECO:0000313" key="8">
    <source>
        <dbReference type="EMBL" id="KRL87582.1"/>
    </source>
</evidence>
<dbReference type="Proteomes" id="UP000051922">
    <property type="component" value="Unassembled WGS sequence"/>
</dbReference>
<keyword evidence="3 6" id="KW-1015">Disulfide bond</keyword>
<feature type="disulfide bond" description="Redox-active" evidence="6">
    <location>
        <begin position="279"/>
        <end position="281"/>
    </location>
</feature>
<evidence type="ECO:0000256" key="4">
    <source>
        <dbReference type="ARBA" id="ARBA00023186"/>
    </source>
</evidence>
<reference evidence="8 9" key="1">
    <citation type="journal article" date="2015" name="Genome Announc.">
        <title>Expanding the biotechnology potential of lactobacilli through comparative genomics of 213 strains and associated genera.</title>
        <authorList>
            <person name="Sun Z."/>
            <person name="Harris H.M."/>
            <person name="McCann A."/>
            <person name="Guo C."/>
            <person name="Argimon S."/>
            <person name="Zhang W."/>
            <person name="Yang X."/>
            <person name="Jeffery I.B."/>
            <person name="Cooney J.C."/>
            <person name="Kagawa T.F."/>
            <person name="Liu W."/>
            <person name="Song Y."/>
            <person name="Salvetti E."/>
            <person name="Wrobel A."/>
            <person name="Rasinkangas P."/>
            <person name="Parkhill J."/>
            <person name="Rea M.C."/>
            <person name="O'Sullivan O."/>
            <person name="Ritari J."/>
            <person name="Douillard F.P."/>
            <person name="Paul Ross R."/>
            <person name="Yang R."/>
            <person name="Briner A.E."/>
            <person name="Felis G.E."/>
            <person name="de Vos W.M."/>
            <person name="Barrangou R."/>
            <person name="Klaenhammer T.R."/>
            <person name="Caufield P.W."/>
            <person name="Cui Y."/>
            <person name="Zhang H."/>
            <person name="O'Toole P.W."/>
        </authorList>
    </citation>
    <scope>NUCLEOTIDE SEQUENCE [LARGE SCALE GENOMIC DNA]</scope>
    <source>
        <strain evidence="8 9">DSM 15945</strain>
    </source>
</reference>
<evidence type="ECO:0000256" key="3">
    <source>
        <dbReference type="ARBA" id="ARBA00023157"/>
    </source>
</evidence>
<accession>A0A0R1U3K9</accession>
<dbReference type="HAMAP" id="MF_00117">
    <property type="entry name" value="HslO"/>
    <property type="match status" value="1"/>
</dbReference>
<dbReference type="Pfam" id="PF01430">
    <property type="entry name" value="HSP33"/>
    <property type="match status" value="1"/>
</dbReference>
<dbReference type="CDD" id="cd00498">
    <property type="entry name" value="Hsp33"/>
    <property type="match status" value="1"/>
</dbReference>
<dbReference type="PANTHER" id="PTHR30111:SF1">
    <property type="entry name" value="33 KDA CHAPERONIN"/>
    <property type="match status" value="1"/>
</dbReference>
<comment type="similarity">
    <text evidence="6">Belongs to the HSP33 family.</text>
</comment>
<dbReference type="PIRSF" id="PIRSF005261">
    <property type="entry name" value="Heat_shock_Hsp33"/>
    <property type="match status" value="1"/>
</dbReference>
<evidence type="ECO:0000256" key="6">
    <source>
        <dbReference type="HAMAP-Rule" id="MF_00117"/>
    </source>
</evidence>
<feature type="region of interest" description="Disordered" evidence="7">
    <location>
        <begin position="1"/>
        <end position="21"/>
    </location>
</feature>
<dbReference type="GO" id="GO:0051082">
    <property type="term" value="F:unfolded protein binding"/>
    <property type="evidence" value="ECO:0007669"/>
    <property type="project" value="UniProtKB-UniRule"/>
</dbReference>
<evidence type="ECO:0000256" key="2">
    <source>
        <dbReference type="ARBA" id="ARBA00022833"/>
    </source>
</evidence>
<evidence type="ECO:0000313" key="9">
    <source>
        <dbReference type="Proteomes" id="UP000051922"/>
    </source>
</evidence>
<keyword evidence="4 6" id="KW-0143">Chaperone</keyword>
<comment type="caution">
    <text evidence="8">The sequence shown here is derived from an EMBL/GenBank/DDBJ whole genome shotgun (WGS) entry which is preliminary data.</text>
</comment>
<keyword evidence="2 6" id="KW-0862">Zinc</keyword>
<comment type="subcellular location">
    <subcellularLocation>
        <location evidence="6">Cytoplasm</location>
    </subcellularLocation>
</comment>
<dbReference type="STRING" id="1423783.FC50_GL002162"/>
<protein>
    <recommendedName>
        <fullName evidence="6">33 kDa chaperonin</fullName>
    </recommendedName>
    <alternativeName>
        <fullName evidence="6">Heat shock protein 33 homolog</fullName>
        <shortName evidence="6">HSP33</shortName>
    </alternativeName>
</protein>
<gene>
    <name evidence="6" type="primary">hslO</name>
    <name evidence="8" type="ORF">FC50_GL002162</name>
</gene>
<name>A0A0R1U3K9_9LACO</name>
<dbReference type="Gene3D" id="3.90.1280.10">
    <property type="entry name" value="HSP33 redox switch-like"/>
    <property type="match status" value="1"/>
</dbReference>
<dbReference type="NCBIfam" id="NF001033">
    <property type="entry name" value="PRK00114.1"/>
    <property type="match status" value="1"/>
</dbReference>
<dbReference type="EMBL" id="AZFJ01000017">
    <property type="protein sequence ID" value="KRL87582.1"/>
    <property type="molecule type" value="Genomic_DNA"/>
</dbReference>
<dbReference type="InterPro" id="IPR016153">
    <property type="entry name" value="Heat_shock_Hsp33_N"/>
</dbReference>